<dbReference type="KEGG" id="ssg:Selsp_0337"/>
<evidence type="ECO:0000313" key="4">
    <source>
        <dbReference type="EMBL" id="AEB99310.1"/>
    </source>
</evidence>
<dbReference type="InterPro" id="IPR050065">
    <property type="entry name" value="GlmU-like"/>
</dbReference>
<sequence>MSDPYIAERAIVLAAGRGERMRPLTDEMPKPMVRVDGRRIIDTLLAALVAADIPEIYVVRGYLGEKFDALKEEYPTLHFIDNPHWHEANNISSLLAAGALVENAFVVEGDLFLQNPSLLSREQQGSNYLAIPVKETTDWCFFPDEAGVIRRMAVGGTDCWKMVGISYWTTEDGRKLAQSIRHLYETPGGAARYWDEAALSADIEDFSVHVRACTAEDVQEIDTLAELETLRKSLKGKG</sequence>
<dbReference type="Proteomes" id="UP000011124">
    <property type="component" value="Chromosome"/>
</dbReference>
<dbReference type="eggNOG" id="COG4750">
    <property type="taxonomic scope" value="Bacteria"/>
</dbReference>
<dbReference type="GO" id="GO:0016779">
    <property type="term" value="F:nucleotidyltransferase activity"/>
    <property type="evidence" value="ECO:0007669"/>
    <property type="project" value="UniProtKB-KW"/>
</dbReference>
<name>C9LY06_SELS3</name>
<keyword evidence="2" id="KW-0548">Nucleotidyltransferase</keyword>
<dbReference type="Proteomes" id="UP000003505">
    <property type="component" value="Unassembled WGS sequence"/>
</dbReference>
<feature type="domain" description="MobA-like NTP transferase" evidence="3">
    <location>
        <begin position="10"/>
        <end position="121"/>
    </location>
</feature>
<dbReference type="Pfam" id="PF12804">
    <property type="entry name" value="NTP_transf_3"/>
    <property type="match status" value="1"/>
</dbReference>
<keyword evidence="7" id="KW-1185">Reference proteome</keyword>
<dbReference type="Gene3D" id="3.90.550.10">
    <property type="entry name" value="Spore Coat Polysaccharide Biosynthesis Protein SpsA, Chain A"/>
    <property type="match status" value="1"/>
</dbReference>
<dbReference type="STRING" id="546271.Selsp_0337"/>
<dbReference type="SUPFAM" id="SSF53448">
    <property type="entry name" value="Nucleotide-diphospho-sugar transferases"/>
    <property type="match status" value="1"/>
</dbReference>
<organism evidence="5 6">
    <name type="scientific">Selenomonas sputigena (strain ATCC 35185 / DSM 20758 / CCUG 44933 / VPI D19B-28)</name>
    <dbReference type="NCBI Taxonomy" id="546271"/>
    <lineage>
        <taxon>Bacteria</taxon>
        <taxon>Bacillati</taxon>
        <taxon>Bacillota</taxon>
        <taxon>Negativicutes</taxon>
        <taxon>Selenomonadales</taxon>
        <taxon>Selenomonadaceae</taxon>
        <taxon>Selenomonas</taxon>
    </lineage>
</organism>
<reference evidence="4 7" key="2">
    <citation type="submission" date="2011-04" db="EMBL/GenBank/DDBJ databases">
        <title>The complete genome of Selenomonas sputigena DSM 20758.</title>
        <authorList>
            <consortium name="US DOE Joint Genome Institute (JGI-PGF)"/>
            <person name="Lucas S."/>
            <person name="Copeland A."/>
            <person name="Lapidus A."/>
            <person name="Bruce D."/>
            <person name="Goodwin L."/>
            <person name="Pitluck S."/>
            <person name="Peters L."/>
            <person name="Kyrpides N."/>
            <person name="Mavromatis K."/>
            <person name="Ivanova N."/>
            <person name="Ovchinnikova G."/>
            <person name="Teshima H."/>
            <person name="Detter J.C."/>
            <person name="Tapia R."/>
            <person name="Han C."/>
            <person name="Land M."/>
            <person name="Hauser L."/>
            <person name="Markowitz V."/>
            <person name="Cheng J.-F."/>
            <person name="Hugenholtz P."/>
            <person name="Woyke T."/>
            <person name="Wu D."/>
            <person name="Gronow S."/>
            <person name="Wellnitz S."/>
            <person name="Schneider S."/>
            <person name="Klenk H.-P."/>
            <person name="Eisen J.A."/>
        </authorList>
    </citation>
    <scope>NUCLEOTIDE SEQUENCE [LARGE SCALE GENOMIC DNA]</scope>
    <source>
        <strain evidence="4">ATCC 35185</strain>
        <strain evidence="7">ATCC 35185 / DSM 20758 / VPI D19B-28</strain>
    </source>
</reference>
<evidence type="ECO:0000313" key="5">
    <source>
        <dbReference type="EMBL" id="EEX76200.1"/>
    </source>
</evidence>
<dbReference type="CDD" id="cd02523">
    <property type="entry name" value="PC_cytidylyltransferase"/>
    <property type="match status" value="1"/>
</dbReference>
<evidence type="ECO:0000313" key="7">
    <source>
        <dbReference type="Proteomes" id="UP000011124"/>
    </source>
</evidence>
<dbReference type="InterPro" id="IPR029044">
    <property type="entry name" value="Nucleotide-diphossugar_trans"/>
</dbReference>
<dbReference type="EMBL" id="ACKP02000050">
    <property type="protein sequence ID" value="EEX76200.1"/>
    <property type="molecule type" value="Genomic_DNA"/>
</dbReference>
<evidence type="ECO:0000313" key="6">
    <source>
        <dbReference type="Proteomes" id="UP000003505"/>
    </source>
</evidence>
<reference evidence="5 6" key="1">
    <citation type="submission" date="2009-09" db="EMBL/GenBank/DDBJ databases">
        <authorList>
            <person name="Weinstock G."/>
            <person name="Sodergren E."/>
            <person name="Clifton S."/>
            <person name="Fulton L."/>
            <person name="Fulton B."/>
            <person name="Courtney L."/>
            <person name="Fronick C."/>
            <person name="Harrison M."/>
            <person name="Strong C."/>
            <person name="Farmer C."/>
            <person name="Delahaunty K."/>
            <person name="Markovic C."/>
            <person name="Hall O."/>
            <person name="Minx P."/>
            <person name="Tomlinson C."/>
            <person name="Mitreva M."/>
            <person name="Nelson J."/>
            <person name="Hou S."/>
            <person name="Wollam A."/>
            <person name="Pepin K.H."/>
            <person name="Johnson M."/>
            <person name="Bhonagiri V."/>
            <person name="Nash W.E."/>
            <person name="Warren W."/>
            <person name="Chinwalla A."/>
            <person name="Mardis E.R."/>
            <person name="Wilson R.K."/>
        </authorList>
    </citation>
    <scope>NUCLEOTIDE SEQUENCE [LARGE SCALE GENOMIC DNA]</scope>
    <source>
        <strain evidence="5">ATCC 35185</strain>
        <strain evidence="6">ATCC 35185 / DSM 20758 / VPI D19B-28</strain>
    </source>
</reference>
<dbReference type="OrthoDB" id="9803871at2"/>
<dbReference type="PANTHER" id="PTHR43584">
    <property type="entry name" value="NUCLEOTIDYL TRANSFERASE"/>
    <property type="match status" value="1"/>
</dbReference>
<dbReference type="InterPro" id="IPR025877">
    <property type="entry name" value="MobA-like_NTP_Trfase"/>
</dbReference>
<gene>
    <name evidence="4" type="ordered locus">Selsp_0337</name>
    <name evidence="5" type="ORF">SELSPUOL_02365</name>
</gene>
<dbReference type="AlphaFoldDB" id="C9LY06"/>
<keyword evidence="1 4" id="KW-0808">Transferase</keyword>
<proteinExistence type="predicted"/>
<protein>
    <submittedName>
        <fullName evidence="5">LicC family protein</fullName>
    </submittedName>
    <submittedName>
        <fullName evidence="4">Nucleotidyl transferase</fullName>
    </submittedName>
</protein>
<dbReference type="HOGENOM" id="CLU_029499_5_2_9"/>
<dbReference type="EMBL" id="CP002637">
    <property type="protein sequence ID" value="AEB99310.1"/>
    <property type="molecule type" value="Genomic_DNA"/>
</dbReference>
<evidence type="ECO:0000259" key="3">
    <source>
        <dbReference type="Pfam" id="PF12804"/>
    </source>
</evidence>
<dbReference type="RefSeq" id="WP_006193729.1">
    <property type="nucleotide sequence ID" value="NC_015437.1"/>
</dbReference>
<evidence type="ECO:0000256" key="2">
    <source>
        <dbReference type="ARBA" id="ARBA00022695"/>
    </source>
</evidence>
<evidence type="ECO:0000256" key="1">
    <source>
        <dbReference type="ARBA" id="ARBA00022679"/>
    </source>
</evidence>
<dbReference type="PANTHER" id="PTHR43584:SF5">
    <property type="entry name" value="PROTEIN LICC"/>
    <property type="match status" value="1"/>
</dbReference>
<accession>C9LY06</accession>